<evidence type="ECO:0000256" key="1">
    <source>
        <dbReference type="SAM" id="MobiDB-lite"/>
    </source>
</evidence>
<sequence length="75" mass="7805">MLASPVSLTATSRPRCAASSRRRLADAPSDPPPSRAPRSRGLSGGVSGGRNPSPAGRRGSSSGWWIHRNSQPCPL</sequence>
<organism evidence="2 3">
    <name type="scientific">Madurella fahalii</name>
    <dbReference type="NCBI Taxonomy" id="1157608"/>
    <lineage>
        <taxon>Eukaryota</taxon>
        <taxon>Fungi</taxon>
        <taxon>Dikarya</taxon>
        <taxon>Ascomycota</taxon>
        <taxon>Pezizomycotina</taxon>
        <taxon>Sordariomycetes</taxon>
        <taxon>Sordariomycetidae</taxon>
        <taxon>Sordariales</taxon>
        <taxon>Sordariales incertae sedis</taxon>
        <taxon>Madurella</taxon>
    </lineage>
</organism>
<feature type="compositionally biased region" description="Low complexity" evidence="1">
    <location>
        <begin position="49"/>
        <end position="63"/>
    </location>
</feature>
<dbReference type="RefSeq" id="XP_070919494.1">
    <property type="nucleotide sequence ID" value="XM_071063393.1"/>
</dbReference>
<dbReference type="Proteomes" id="UP001628179">
    <property type="component" value="Unassembled WGS sequence"/>
</dbReference>
<proteinExistence type="predicted"/>
<accession>A0ABQ0GJ29</accession>
<protein>
    <submittedName>
        <fullName evidence="2">Uncharacterized protein</fullName>
    </submittedName>
</protein>
<dbReference type="GeneID" id="98178716"/>
<feature type="compositionally biased region" description="Low complexity" evidence="1">
    <location>
        <begin position="9"/>
        <end position="19"/>
    </location>
</feature>
<name>A0ABQ0GJ29_9PEZI</name>
<evidence type="ECO:0000313" key="3">
    <source>
        <dbReference type="Proteomes" id="UP001628179"/>
    </source>
</evidence>
<evidence type="ECO:0000313" key="2">
    <source>
        <dbReference type="EMBL" id="GAB1317763.1"/>
    </source>
</evidence>
<comment type="caution">
    <text evidence="2">The sequence shown here is derived from an EMBL/GenBank/DDBJ whole genome shotgun (WGS) entry which is preliminary data.</text>
</comment>
<reference evidence="2 3" key="1">
    <citation type="submission" date="2024-09" db="EMBL/GenBank/DDBJ databases">
        <title>Itraconazole resistance in Madurella fahalii resulting from another homologue of gene encoding cytochrome P450 14-alpha sterol demethylase (CYP51).</title>
        <authorList>
            <person name="Yoshioka I."/>
            <person name="Fahal A.H."/>
            <person name="Kaneko S."/>
            <person name="Yaguchi T."/>
        </authorList>
    </citation>
    <scope>NUCLEOTIDE SEQUENCE [LARGE SCALE GENOMIC DNA]</scope>
    <source>
        <strain evidence="2 3">IFM 68171</strain>
    </source>
</reference>
<dbReference type="EMBL" id="BAAFSV010000004">
    <property type="protein sequence ID" value="GAB1317763.1"/>
    <property type="molecule type" value="Genomic_DNA"/>
</dbReference>
<keyword evidence="3" id="KW-1185">Reference proteome</keyword>
<feature type="region of interest" description="Disordered" evidence="1">
    <location>
        <begin position="1"/>
        <end position="75"/>
    </location>
</feature>
<gene>
    <name evidence="2" type="ORF">MFIFM68171_07973</name>
</gene>